<dbReference type="InterPro" id="IPR041711">
    <property type="entry name" value="Met-tRNA-FMT_N"/>
</dbReference>
<dbReference type="Gene3D" id="3.40.50.12230">
    <property type="match status" value="1"/>
</dbReference>
<keyword evidence="4" id="KW-1185">Reference proteome</keyword>
<dbReference type="PANTHER" id="PTHR11138:SF5">
    <property type="entry name" value="METHIONYL-TRNA FORMYLTRANSFERASE, MITOCHONDRIAL"/>
    <property type="match status" value="1"/>
</dbReference>
<comment type="caution">
    <text evidence="3">The sequence shown here is derived from an EMBL/GenBank/DDBJ whole genome shotgun (WGS) entry which is preliminary data.</text>
</comment>
<keyword evidence="3" id="KW-0808">Transferase</keyword>
<sequence>MIRFRIPLGRLARQYHHQAPPQRFDILYFGRDEFSCRVFEELYSATDVWQNLLIATQPDQMIGRKREVLSVSPLKTLGHKLNLPVTTIPHVRSELKTWTPPSPFYPLAGTLPPSNHLLLTASFGRILPVSLLSLFRPTHTLNVHPSALPAYRGPAPIQRAILNGERDTAVCIIEMKRQGGIDAGDILGRVPIPIPPSTAYGPLRDTLAQKGGELLVSVLRSVLRGTDKRVPQNPLTPTTPHAPFIIPSDSQPNFARETAEDVVRRHLALSHHKPLTTYFPAATRTVQIHDPSVFAPSNANTGNGIDAQTVVGSQPGSARYHGRLRSILVRCAQGSVLCVPTLKSEFRSLVPAKSWWVGIQPHLKEPDGSILFTNTPPSHSA</sequence>
<proteinExistence type="predicted"/>
<dbReference type="AlphaFoldDB" id="A0A9P5TC67"/>
<dbReference type="EC" id="2.1.2.9" evidence="1"/>
<dbReference type="PANTHER" id="PTHR11138">
    <property type="entry name" value="METHIONYL-TRNA FORMYLTRANSFERASE"/>
    <property type="match status" value="1"/>
</dbReference>
<dbReference type="GO" id="GO:0005739">
    <property type="term" value="C:mitochondrion"/>
    <property type="evidence" value="ECO:0007669"/>
    <property type="project" value="TreeGrafter"/>
</dbReference>
<evidence type="ECO:0000313" key="3">
    <source>
        <dbReference type="EMBL" id="KAF8483847.1"/>
    </source>
</evidence>
<dbReference type="InterPro" id="IPR036477">
    <property type="entry name" value="Formyl_transf_N_sf"/>
</dbReference>
<dbReference type="EMBL" id="WHVB01000004">
    <property type="protein sequence ID" value="KAF8483847.1"/>
    <property type="molecule type" value="Genomic_DNA"/>
</dbReference>
<dbReference type="Pfam" id="PF00551">
    <property type="entry name" value="Formyl_trans_N"/>
    <property type="match status" value="1"/>
</dbReference>
<reference evidence="3" key="2">
    <citation type="journal article" date="2020" name="Nat. Commun.">
        <title>Large-scale genome sequencing of mycorrhizal fungi provides insights into the early evolution of symbiotic traits.</title>
        <authorList>
            <person name="Miyauchi S."/>
            <person name="Kiss E."/>
            <person name="Kuo A."/>
            <person name="Drula E."/>
            <person name="Kohler A."/>
            <person name="Sanchez-Garcia M."/>
            <person name="Morin E."/>
            <person name="Andreopoulos B."/>
            <person name="Barry K.W."/>
            <person name="Bonito G."/>
            <person name="Buee M."/>
            <person name="Carver A."/>
            <person name="Chen C."/>
            <person name="Cichocki N."/>
            <person name="Clum A."/>
            <person name="Culley D."/>
            <person name="Crous P.W."/>
            <person name="Fauchery L."/>
            <person name="Girlanda M."/>
            <person name="Hayes R.D."/>
            <person name="Keri Z."/>
            <person name="LaButti K."/>
            <person name="Lipzen A."/>
            <person name="Lombard V."/>
            <person name="Magnuson J."/>
            <person name="Maillard F."/>
            <person name="Murat C."/>
            <person name="Nolan M."/>
            <person name="Ohm R.A."/>
            <person name="Pangilinan J."/>
            <person name="Pereira M.F."/>
            <person name="Perotto S."/>
            <person name="Peter M."/>
            <person name="Pfister S."/>
            <person name="Riley R."/>
            <person name="Sitrit Y."/>
            <person name="Stielow J.B."/>
            <person name="Szollosi G."/>
            <person name="Zifcakova L."/>
            <person name="Stursova M."/>
            <person name="Spatafora J.W."/>
            <person name="Tedersoo L."/>
            <person name="Vaario L.M."/>
            <person name="Yamada A."/>
            <person name="Yan M."/>
            <person name="Wang P."/>
            <person name="Xu J."/>
            <person name="Bruns T."/>
            <person name="Baldrian P."/>
            <person name="Vilgalys R."/>
            <person name="Dunand C."/>
            <person name="Henrissat B."/>
            <person name="Grigoriev I.V."/>
            <person name="Hibbett D."/>
            <person name="Nagy L.G."/>
            <person name="Martin F.M."/>
        </authorList>
    </citation>
    <scope>NUCLEOTIDE SEQUENCE</scope>
    <source>
        <strain evidence="3">Prilba</strain>
    </source>
</reference>
<dbReference type="Proteomes" id="UP000759537">
    <property type="component" value="Unassembled WGS sequence"/>
</dbReference>
<dbReference type="OrthoDB" id="10268103at2759"/>
<dbReference type="CDD" id="cd08646">
    <property type="entry name" value="FMT_core_Met-tRNA-FMT_N"/>
    <property type="match status" value="1"/>
</dbReference>
<accession>A0A9P5TC67</accession>
<reference evidence="3" key="1">
    <citation type="submission" date="2019-10" db="EMBL/GenBank/DDBJ databases">
        <authorList>
            <consortium name="DOE Joint Genome Institute"/>
            <person name="Kuo A."/>
            <person name="Miyauchi S."/>
            <person name="Kiss E."/>
            <person name="Drula E."/>
            <person name="Kohler A."/>
            <person name="Sanchez-Garcia M."/>
            <person name="Andreopoulos B."/>
            <person name="Barry K.W."/>
            <person name="Bonito G."/>
            <person name="Buee M."/>
            <person name="Carver A."/>
            <person name="Chen C."/>
            <person name="Cichocki N."/>
            <person name="Clum A."/>
            <person name="Culley D."/>
            <person name="Crous P.W."/>
            <person name="Fauchery L."/>
            <person name="Girlanda M."/>
            <person name="Hayes R."/>
            <person name="Keri Z."/>
            <person name="LaButti K."/>
            <person name="Lipzen A."/>
            <person name="Lombard V."/>
            <person name="Magnuson J."/>
            <person name="Maillard F."/>
            <person name="Morin E."/>
            <person name="Murat C."/>
            <person name="Nolan M."/>
            <person name="Ohm R."/>
            <person name="Pangilinan J."/>
            <person name="Pereira M."/>
            <person name="Perotto S."/>
            <person name="Peter M."/>
            <person name="Riley R."/>
            <person name="Sitrit Y."/>
            <person name="Stielow B."/>
            <person name="Szollosi G."/>
            <person name="Zifcakova L."/>
            <person name="Stursova M."/>
            <person name="Spatafora J.W."/>
            <person name="Tedersoo L."/>
            <person name="Vaario L.-M."/>
            <person name="Yamada A."/>
            <person name="Yan M."/>
            <person name="Wang P."/>
            <person name="Xu J."/>
            <person name="Bruns T."/>
            <person name="Baldrian P."/>
            <person name="Vilgalys R."/>
            <person name="Henrissat B."/>
            <person name="Grigoriev I.V."/>
            <person name="Hibbett D."/>
            <person name="Nagy L.G."/>
            <person name="Martin F.M."/>
        </authorList>
    </citation>
    <scope>NUCLEOTIDE SEQUENCE</scope>
    <source>
        <strain evidence="3">Prilba</strain>
    </source>
</reference>
<evidence type="ECO:0000313" key="4">
    <source>
        <dbReference type="Proteomes" id="UP000759537"/>
    </source>
</evidence>
<protein>
    <recommendedName>
        <fullName evidence="1">methionyl-tRNA formyltransferase</fullName>
        <ecNumber evidence="1">2.1.2.9</ecNumber>
    </recommendedName>
</protein>
<gene>
    <name evidence="3" type="ORF">DFH94DRAFT_625738</name>
</gene>
<organism evidence="3 4">
    <name type="scientific">Russula ochroleuca</name>
    <dbReference type="NCBI Taxonomy" id="152965"/>
    <lineage>
        <taxon>Eukaryota</taxon>
        <taxon>Fungi</taxon>
        <taxon>Dikarya</taxon>
        <taxon>Basidiomycota</taxon>
        <taxon>Agaricomycotina</taxon>
        <taxon>Agaricomycetes</taxon>
        <taxon>Russulales</taxon>
        <taxon>Russulaceae</taxon>
        <taxon>Russula</taxon>
    </lineage>
</organism>
<feature type="domain" description="Formyl transferase N-terminal" evidence="2">
    <location>
        <begin position="51"/>
        <end position="219"/>
    </location>
</feature>
<dbReference type="GO" id="GO:0004479">
    <property type="term" value="F:methionyl-tRNA formyltransferase activity"/>
    <property type="evidence" value="ECO:0007669"/>
    <property type="project" value="UniProtKB-EC"/>
</dbReference>
<evidence type="ECO:0000259" key="2">
    <source>
        <dbReference type="Pfam" id="PF00551"/>
    </source>
</evidence>
<name>A0A9P5TC67_9AGAM</name>
<evidence type="ECO:0000256" key="1">
    <source>
        <dbReference type="ARBA" id="ARBA00012261"/>
    </source>
</evidence>
<dbReference type="SUPFAM" id="SSF53328">
    <property type="entry name" value="Formyltransferase"/>
    <property type="match status" value="1"/>
</dbReference>
<dbReference type="InterPro" id="IPR002376">
    <property type="entry name" value="Formyl_transf_N"/>
</dbReference>